<dbReference type="GO" id="GO:0005777">
    <property type="term" value="C:peroxisome"/>
    <property type="evidence" value="ECO:0007669"/>
    <property type="project" value="TreeGrafter"/>
</dbReference>
<dbReference type="InterPro" id="IPR045025">
    <property type="entry name" value="HACL1-like"/>
</dbReference>
<evidence type="ECO:0008006" key="7">
    <source>
        <dbReference type="Google" id="ProtNLM"/>
    </source>
</evidence>
<gene>
    <name evidence="5" type="ORF">Ahy_B01g052122</name>
</gene>
<dbReference type="AlphaFoldDB" id="A0A445ANS9"/>
<accession>A0A445ANS9</accession>
<dbReference type="PANTHER" id="PTHR43710">
    <property type="entry name" value="2-HYDROXYACYL-COA LYASE"/>
    <property type="match status" value="1"/>
</dbReference>
<reference evidence="5 6" key="1">
    <citation type="submission" date="2019-01" db="EMBL/GenBank/DDBJ databases">
        <title>Sequencing of cultivated peanut Arachis hypogaea provides insights into genome evolution and oil improvement.</title>
        <authorList>
            <person name="Chen X."/>
        </authorList>
    </citation>
    <scope>NUCLEOTIDE SEQUENCE [LARGE SCALE GENOMIC DNA]</scope>
    <source>
        <strain evidence="6">cv. Fuhuasheng</strain>
        <tissue evidence="5">Leaves</tissue>
    </source>
</reference>
<dbReference type="InterPro" id="IPR029061">
    <property type="entry name" value="THDP-binding"/>
</dbReference>
<name>A0A445ANS9_ARAHY</name>
<keyword evidence="6" id="KW-1185">Reference proteome</keyword>
<keyword evidence="3" id="KW-0460">Magnesium</keyword>
<protein>
    <recommendedName>
        <fullName evidence="7">Thiamine pyrophosphate enzyme TPP-binding domain-containing protein</fullName>
    </recommendedName>
</protein>
<evidence type="ECO:0000256" key="3">
    <source>
        <dbReference type="ARBA" id="ARBA00022842"/>
    </source>
</evidence>
<dbReference type="GO" id="GO:0016829">
    <property type="term" value="F:lyase activity"/>
    <property type="evidence" value="ECO:0007669"/>
    <property type="project" value="UniProtKB-KW"/>
</dbReference>
<evidence type="ECO:0000256" key="2">
    <source>
        <dbReference type="ARBA" id="ARBA00022723"/>
    </source>
</evidence>
<keyword evidence="2" id="KW-0479">Metal-binding</keyword>
<sequence length="176" mass="19980">METKFYIYLLLLFLDTNENHKRCNSWSLKPGSGSGVRGCKHYRWTWGTIGVGLRALQLQWLVPIDLLLRLKGILDSNLLHVVVIVFKNGSVYGGNRKIFEEMNGPHKDDPTPTSFVLKAGYHTLIEAFGGKDYLVGTPDEFKFALSKFFENRPLSMLLLIPMLVQRVGGCNTRTDF</sequence>
<dbReference type="STRING" id="3818.A0A445ANS9"/>
<comment type="caution">
    <text evidence="5">The sequence shown here is derived from an EMBL/GenBank/DDBJ whole genome shotgun (WGS) entry which is preliminary data.</text>
</comment>
<keyword evidence="4" id="KW-0456">Lyase</keyword>
<dbReference type="Gene3D" id="3.40.50.970">
    <property type="match status" value="1"/>
</dbReference>
<organism evidence="5 6">
    <name type="scientific">Arachis hypogaea</name>
    <name type="common">Peanut</name>
    <dbReference type="NCBI Taxonomy" id="3818"/>
    <lineage>
        <taxon>Eukaryota</taxon>
        <taxon>Viridiplantae</taxon>
        <taxon>Streptophyta</taxon>
        <taxon>Embryophyta</taxon>
        <taxon>Tracheophyta</taxon>
        <taxon>Spermatophyta</taxon>
        <taxon>Magnoliopsida</taxon>
        <taxon>eudicotyledons</taxon>
        <taxon>Gunneridae</taxon>
        <taxon>Pentapetalae</taxon>
        <taxon>rosids</taxon>
        <taxon>fabids</taxon>
        <taxon>Fabales</taxon>
        <taxon>Fabaceae</taxon>
        <taxon>Papilionoideae</taxon>
        <taxon>50 kb inversion clade</taxon>
        <taxon>dalbergioids sensu lato</taxon>
        <taxon>Dalbergieae</taxon>
        <taxon>Pterocarpus clade</taxon>
        <taxon>Arachis</taxon>
    </lineage>
</organism>
<evidence type="ECO:0000313" key="6">
    <source>
        <dbReference type="Proteomes" id="UP000289738"/>
    </source>
</evidence>
<evidence type="ECO:0000313" key="5">
    <source>
        <dbReference type="EMBL" id="RYR28020.1"/>
    </source>
</evidence>
<proteinExistence type="predicted"/>
<dbReference type="GO" id="GO:0046872">
    <property type="term" value="F:metal ion binding"/>
    <property type="evidence" value="ECO:0007669"/>
    <property type="project" value="UniProtKB-KW"/>
</dbReference>
<dbReference type="GO" id="GO:0030976">
    <property type="term" value="F:thiamine pyrophosphate binding"/>
    <property type="evidence" value="ECO:0007669"/>
    <property type="project" value="InterPro"/>
</dbReference>
<evidence type="ECO:0000256" key="4">
    <source>
        <dbReference type="ARBA" id="ARBA00023239"/>
    </source>
</evidence>
<dbReference type="GO" id="GO:0001561">
    <property type="term" value="P:fatty acid alpha-oxidation"/>
    <property type="evidence" value="ECO:0007669"/>
    <property type="project" value="TreeGrafter"/>
</dbReference>
<evidence type="ECO:0000256" key="1">
    <source>
        <dbReference type="ARBA" id="ARBA00001964"/>
    </source>
</evidence>
<dbReference type="SUPFAM" id="SSF52518">
    <property type="entry name" value="Thiamin diphosphate-binding fold (THDP-binding)"/>
    <property type="match status" value="1"/>
</dbReference>
<dbReference type="PANTHER" id="PTHR43710:SF2">
    <property type="entry name" value="2-HYDROXYACYL-COA LYASE 1"/>
    <property type="match status" value="1"/>
</dbReference>
<dbReference type="EMBL" id="SDMP01000011">
    <property type="protein sequence ID" value="RYR28020.1"/>
    <property type="molecule type" value="Genomic_DNA"/>
</dbReference>
<comment type="cofactor">
    <cofactor evidence="1">
        <name>thiamine diphosphate</name>
        <dbReference type="ChEBI" id="CHEBI:58937"/>
    </cofactor>
</comment>
<dbReference type="Proteomes" id="UP000289738">
    <property type="component" value="Chromosome B01"/>
</dbReference>